<dbReference type="EMBL" id="JAUYVI010000001">
    <property type="protein sequence ID" value="MDQ7246113.1"/>
    <property type="molecule type" value="Genomic_DNA"/>
</dbReference>
<organism evidence="1 2">
    <name type="scientific">Dongia sedimenti</name>
    <dbReference type="NCBI Taxonomy" id="3064282"/>
    <lineage>
        <taxon>Bacteria</taxon>
        <taxon>Pseudomonadati</taxon>
        <taxon>Pseudomonadota</taxon>
        <taxon>Alphaproteobacteria</taxon>
        <taxon>Rhodospirillales</taxon>
        <taxon>Dongiaceae</taxon>
        <taxon>Dongia</taxon>
    </lineage>
</organism>
<accession>A0ABU0YHG2</accession>
<name>A0ABU0YHG2_9PROT</name>
<dbReference type="RefSeq" id="WP_379953484.1">
    <property type="nucleotide sequence ID" value="NZ_JAUYVI010000001.1"/>
</dbReference>
<sequence>MALYLSFLNLIGATPGFIDRLTTALRRDRHRRPRPIMLSQSGQAPPRSLGRRFQHELWRYRVQSIRPTDLSPHLRRDIGLDS</sequence>
<comment type="caution">
    <text evidence="1">The sequence shown here is derived from an EMBL/GenBank/DDBJ whole genome shotgun (WGS) entry which is preliminary data.</text>
</comment>
<proteinExistence type="predicted"/>
<evidence type="ECO:0000313" key="1">
    <source>
        <dbReference type="EMBL" id="MDQ7246113.1"/>
    </source>
</evidence>
<gene>
    <name evidence="1" type="ORF">Q8A70_00475</name>
</gene>
<reference evidence="2" key="1">
    <citation type="submission" date="2023-08" db="EMBL/GenBank/DDBJ databases">
        <title>Rhodospirillaceae gen. nov., a novel taxon isolated from the Yangtze River Yuezi River estuary sludge.</title>
        <authorList>
            <person name="Ruan L."/>
        </authorList>
    </citation>
    <scope>NUCLEOTIDE SEQUENCE [LARGE SCALE GENOMIC DNA]</scope>
    <source>
        <strain evidence="2">R-7</strain>
    </source>
</reference>
<evidence type="ECO:0008006" key="3">
    <source>
        <dbReference type="Google" id="ProtNLM"/>
    </source>
</evidence>
<keyword evidence="2" id="KW-1185">Reference proteome</keyword>
<dbReference type="Proteomes" id="UP001230156">
    <property type="component" value="Unassembled WGS sequence"/>
</dbReference>
<protein>
    <recommendedName>
        <fullName evidence="3">DUF1127 domain-containing protein</fullName>
    </recommendedName>
</protein>
<evidence type="ECO:0000313" key="2">
    <source>
        <dbReference type="Proteomes" id="UP001230156"/>
    </source>
</evidence>